<name>A0AAD2D1V0_EUPCR</name>
<dbReference type="Proteomes" id="UP001295684">
    <property type="component" value="Unassembled WGS sequence"/>
</dbReference>
<sequence length="258" mass="29117">MSFNNPFSGASIESREFDQKFPNLRSSSPTRELYGNNFFQNETNYNLGRTHVADLNECIDSFFDKAPAQNNLNFFNDHDAADKLFWEKDEGMVDQFNLNGAKKIHRLGMPVKEKGSIKSEKESDTACYTKDVAHCGFKRPADEVNINTRHNTSSFEKKKFFHEEISVFDDILIDEKVELPPINNVVSMSIRDDSGELSVCTNSKSINDNKVLKNFLTVADSSDLIDLLQSVRDLQTEVNSKISELSQLSSKSLGGLSH</sequence>
<dbReference type="EMBL" id="CAMPGE010018562">
    <property type="protein sequence ID" value="CAI2376970.1"/>
    <property type="molecule type" value="Genomic_DNA"/>
</dbReference>
<keyword evidence="2" id="KW-1185">Reference proteome</keyword>
<comment type="caution">
    <text evidence="1">The sequence shown here is derived from an EMBL/GenBank/DDBJ whole genome shotgun (WGS) entry which is preliminary data.</text>
</comment>
<evidence type="ECO:0000313" key="2">
    <source>
        <dbReference type="Proteomes" id="UP001295684"/>
    </source>
</evidence>
<reference evidence="1" key="1">
    <citation type="submission" date="2023-07" db="EMBL/GenBank/DDBJ databases">
        <authorList>
            <consortium name="AG Swart"/>
            <person name="Singh M."/>
            <person name="Singh A."/>
            <person name="Seah K."/>
            <person name="Emmerich C."/>
        </authorList>
    </citation>
    <scope>NUCLEOTIDE SEQUENCE</scope>
    <source>
        <strain evidence="1">DP1</strain>
    </source>
</reference>
<organism evidence="1 2">
    <name type="scientific">Euplotes crassus</name>
    <dbReference type="NCBI Taxonomy" id="5936"/>
    <lineage>
        <taxon>Eukaryota</taxon>
        <taxon>Sar</taxon>
        <taxon>Alveolata</taxon>
        <taxon>Ciliophora</taxon>
        <taxon>Intramacronucleata</taxon>
        <taxon>Spirotrichea</taxon>
        <taxon>Hypotrichia</taxon>
        <taxon>Euplotida</taxon>
        <taxon>Euplotidae</taxon>
        <taxon>Moneuplotes</taxon>
    </lineage>
</organism>
<proteinExistence type="predicted"/>
<gene>
    <name evidence="1" type="ORF">ECRASSUSDP1_LOCUS18349</name>
</gene>
<protein>
    <submittedName>
        <fullName evidence="1">Uncharacterized protein</fullName>
    </submittedName>
</protein>
<dbReference type="AlphaFoldDB" id="A0AAD2D1V0"/>
<evidence type="ECO:0000313" key="1">
    <source>
        <dbReference type="EMBL" id="CAI2376970.1"/>
    </source>
</evidence>
<accession>A0AAD2D1V0</accession>